<reference evidence="12 13" key="1">
    <citation type="submission" date="2020-04" db="EMBL/GenBank/DDBJ databases">
        <title>Pseudomonas crami sp. nov., a novel proteolytic bacterial species isolated from cream.</title>
        <authorList>
            <person name="Hofmann K."/>
            <person name="Woller A."/>
            <person name="Huptas C."/>
            <person name="Wenning M."/>
            <person name="Scherer S."/>
            <person name="Doll E.V."/>
        </authorList>
    </citation>
    <scope>NUCLEOTIDE SEQUENCE [LARGE SCALE GENOMIC DNA]</scope>
    <source>
        <strain evidence="10 13">WS 5096</strain>
        <strain evidence="11 12">WS 5106</strain>
    </source>
</reference>
<dbReference type="RefSeq" id="WP_185710513.1">
    <property type="nucleotide sequence ID" value="NZ_JAAXCY010000010.1"/>
</dbReference>
<dbReference type="PROSITE" id="PS51257">
    <property type="entry name" value="PROKAR_LIPOPROTEIN"/>
    <property type="match status" value="1"/>
</dbReference>
<proteinExistence type="predicted"/>
<evidence type="ECO:0000313" key="12">
    <source>
        <dbReference type="Proteomes" id="UP000520513"/>
    </source>
</evidence>
<keyword evidence="3" id="KW-0488">Methylation</keyword>
<dbReference type="EMBL" id="JAAXCY010000010">
    <property type="protein sequence ID" value="MBC2408986.1"/>
    <property type="molecule type" value="Genomic_DNA"/>
</dbReference>
<feature type="domain" description="Methyl-accepting transducer" evidence="9">
    <location>
        <begin position="91"/>
        <end position="241"/>
    </location>
</feature>
<dbReference type="Gene3D" id="1.10.287.950">
    <property type="entry name" value="Methyl-accepting chemotaxis protein"/>
    <property type="match status" value="1"/>
</dbReference>
<evidence type="ECO:0000256" key="8">
    <source>
        <dbReference type="PROSITE-ProRule" id="PRU00284"/>
    </source>
</evidence>
<keyword evidence="2" id="KW-1003">Cell membrane</keyword>
<dbReference type="Proteomes" id="UP000534677">
    <property type="component" value="Unassembled WGS sequence"/>
</dbReference>
<dbReference type="Proteomes" id="UP000520513">
    <property type="component" value="Unassembled WGS sequence"/>
</dbReference>
<evidence type="ECO:0000256" key="2">
    <source>
        <dbReference type="ARBA" id="ARBA00022475"/>
    </source>
</evidence>
<keyword evidence="5" id="KW-1133">Transmembrane helix</keyword>
<evidence type="ECO:0000256" key="3">
    <source>
        <dbReference type="ARBA" id="ARBA00022481"/>
    </source>
</evidence>
<dbReference type="PANTHER" id="PTHR32089:SF112">
    <property type="entry name" value="LYSOZYME-LIKE PROTEIN-RELATED"/>
    <property type="match status" value="1"/>
</dbReference>
<comment type="caution">
    <text evidence="11">The sequence shown here is derived from an EMBL/GenBank/DDBJ whole genome shotgun (WGS) entry which is preliminary data.</text>
</comment>
<evidence type="ECO:0000313" key="11">
    <source>
        <dbReference type="EMBL" id="MBC2408986.1"/>
    </source>
</evidence>
<keyword evidence="4" id="KW-0812">Transmembrane</keyword>
<name>A0A7X1AQR0_9PSED</name>
<evidence type="ECO:0000256" key="5">
    <source>
        <dbReference type="ARBA" id="ARBA00022989"/>
    </source>
</evidence>
<dbReference type="GO" id="GO:0005886">
    <property type="term" value="C:plasma membrane"/>
    <property type="evidence" value="ECO:0007669"/>
    <property type="project" value="UniProtKB-SubCell"/>
</dbReference>
<dbReference type="PANTHER" id="PTHR32089">
    <property type="entry name" value="METHYL-ACCEPTING CHEMOTAXIS PROTEIN MCPB"/>
    <property type="match status" value="1"/>
</dbReference>
<keyword evidence="6" id="KW-0472">Membrane</keyword>
<gene>
    <name evidence="10" type="ORF">HF209_29260</name>
    <name evidence="11" type="ORF">HF257_23505</name>
</gene>
<dbReference type="AlphaFoldDB" id="A0A7X1AQR0"/>
<evidence type="ECO:0000256" key="7">
    <source>
        <dbReference type="ARBA" id="ARBA00023224"/>
    </source>
</evidence>
<dbReference type="EMBL" id="JAAXCZ010000023">
    <property type="protein sequence ID" value="MBC2385046.1"/>
    <property type="molecule type" value="Genomic_DNA"/>
</dbReference>
<dbReference type="GO" id="GO:0006935">
    <property type="term" value="P:chemotaxis"/>
    <property type="evidence" value="ECO:0007669"/>
    <property type="project" value="UniProtKB-ARBA"/>
</dbReference>
<dbReference type="GO" id="GO:0007165">
    <property type="term" value="P:signal transduction"/>
    <property type="evidence" value="ECO:0007669"/>
    <property type="project" value="UniProtKB-KW"/>
</dbReference>
<dbReference type="PROSITE" id="PS50111">
    <property type="entry name" value="CHEMOTAXIS_TRANSDUC_2"/>
    <property type="match status" value="1"/>
</dbReference>
<evidence type="ECO:0000256" key="6">
    <source>
        <dbReference type="ARBA" id="ARBA00023136"/>
    </source>
</evidence>
<evidence type="ECO:0000313" key="13">
    <source>
        <dbReference type="Proteomes" id="UP000534677"/>
    </source>
</evidence>
<dbReference type="SUPFAM" id="SSF58104">
    <property type="entry name" value="Methyl-accepting chemotaxis protein (MCP) signaling domain"/>
    <property type="match status" value="1"/>
</dbReference>
<sequence>MRIYLGAWLGLALAAIGLVVPDYLLTPAGLLLSCLALLALRPSKPAKVPSSGDIQIAIETPHANTRDWQLIDAVAPSWRDSLGQSRELLQSNIGELFQRFHNIAQRLEQSLANSNDVLGNGGVGESLRDANERLHEVTESFRASSQRQHELLDTISHLDDYASQLQHMAKRVQEIAKQTNLLALNAAIEAARAGEYGRGFSVVADEVRKLSTLSAETGLAMDDKVNEITHAIASTIAAAAELGTSEQSNLDFLNQSVTNVMGRLGDNLNQLSDASHALQHDARETQHDIQAIMVSLQFQDRTDQMLEHVQTDLQNLLDAIVANDPSLHDAQAWLARLRQRFTTDEERHGQPKTQSSAEVTFF</sequence>
<keyword evidence="7 8" id="KW-0807">Transducer</keyword>
<evidence type="ECO:0000256" key="4">
    <source>
        <dbReference type="ARBA" id="ARBA00022692"/>
    </source>
</evidence>
<dbReference type="Pfam" id="PF00015">
    <property type="entry name" value="MCPsignal"/>
    <property type="match status" value="1"/>
</dbReference>
<evidence type="ECO:0000313" key="10">
    <source>
        <dbReference type="EMBL" id="MBC2385046.1"/>
    </source>
</evidence>
<organism evidence="11 12">
    <name type="scientific">Pseudomonas cremoris</name>
    <dbReference type="NCBI Taxonomy" id="2724178"/>
    <lineage>
        <taxon>Bacteria</taxon>
        <taxon>Pseudomonadati</taxon>
        <taxon>Pseudomonadota</taxon>
        <taxon>Gammaproteobacteria</taxon>
        <taxon>Pseudomonadales</taxon>
        <taxon>Pseudomonadaceae</taxon>
        <taxon>Pseudomonas</taxon>
    </lineage>
</organism>
<protein>
    <submittedName>
        <fullName evidence="11">Chemotaxis protein</fullName>
    </submittedName>
</protein>
<dbReference type="SMART" id="SM00283">
    <property type="entry name" value="MA"/>
    <property type="match status" value="1"/>
</dbReference>
<keyword evidence="13" id="KW-1185">Reference proteome</keyword>
<evidence type="ECO:0000259" key="9">
    <source>
        <dbReference type="PROSITE" id="PS50111"/>
    </source>
</evidence>
<evidence type="ECO:0000256" key="1">
    <source>
        <dbReference type="ARBA" id="ARBA00004236"/>
    </source>
</evidence>
<comment type="subcellular location">
    <subcellularLocation>
        <location evidence="1">Cell membrane</location>
    </subcellularLocation>
</comment>
<accession>A0A7X1AQR0</accession>
<dbReference type="InterPro" id="IPR004089">
    <property type="entry name" value="MCPsignal_dom"/>
</dbReference>